<keyword evidence="2" id="KW-0227">DNA damage</keyword>
<keyword evidence="1" id="KW-0963">Cytoplasm</keyword>
<dbReference type="CDD" id="cd10434">
    <property type="entry name" value="GIY-YIG_UvrC_Cho"/>
    <property type="match status" value="1"/>
</dbReference>
<keyword evidence="6" id="KW-0175">Coiled coil</keyword>
<evidence type="ECO:0000256" key="7">
    <source>
        <dbReference type="SAM" id="MobiDB-lite"/>
    </source>
</evidence>
<dbReference type="SUPFAM" id="SSF46600">
    <property type="entry name" value="C-terminal UvrC-binding domain of UvrB"/>
    <property type="match status" value="1"/>
</dbReference>
<dbReference type="NCBIfam" id="TIGR00194">
    <property type="entry name" value="uvrC"/>
    <property type="match status" value="1"/>
</dbReference>
<evidence type="ECO:0008006" key="12">
    <source>
        <dbReference type="Google" id="ProtNLM"/>
    </source>
</evidence>
<dbReference type="InterPro" id="IPR001943">
    <property type="entry name" value="UVR_dom"/>
</dbReference>
<keyword evidence="4" id="KW-0267">Excision nuclease</keyword>
<gene>
    <name evidence="11" type="ORF">METZ01_LOCUS41104</name>
</gene>
<keyword evidence="5" id="KW-0234">DNA repair</keyword>
<evidence type="ECO:0000313" key="11">
    <source>
        <dbReference type="EMBL" id="SUZ88250.1"/>
    </source>
</evidence>
<feature type="region of interest" description="Disordered" evidence="7">
    <location>
        <begin position="1"/>
        <end position="20"/>
    </location>
</feature>
<proteinExistence type="inferred from homology"/>
<dbReference type="FunFam" id="3.40.1440.10:FF:000001">
    <property type="entry name" value="UvrABC system protein C"/>
    <property type="match status" value="1"/>
</dbReference>
<dbReference type="PROSITE" id="PS50151">
    <property type="entry name" value="UVR"/>
    <property type="match status" value="1"/>
</dbReference>
<dbReference type="InterPro" id="IPR047296">
    <property type="entry name" value="GIY-YIG_UvrC_Cho"/>
</dbReference>
<dbReference type="SUPFAM" id="SSF47781">
    <property type="entry name" value="RuvA domain 2-like"/>
    <property type="match status" value="1"/>
</dbReference>
<dbReference type="Gene3D" id="3.40.1440.10">
    <property type="entry name" value="GIY-YIG endonuclease"/>
    <property type="match status" value="1"/>
</dbReference>
<evidence type="ECO:0000259" key="10">
    <source>
        <dbReference type="PROSITE" id="PS50165"/>
    </source>
</evidence>
<dbReference type="InterPro" id="IPR001162">
    <property type="entry name" value="UvrC_RNase_H_dom"/>
</dbReference>
<evidence type="ECO:0000256" key="5">
    <source>
        <dbReference type="ARBA" id="ARBA00023204"/>
    </source>
</evidence>
<dbReference type="GO" id="GO:0003677">
    <property type="term" value="F:DNA binding"/>
    <property type="evidence" value="ECO:0007669"/>
    <property type="project" value="InterPro"/>
</dbReference>
<dbReference type="Pfam" id="PF22920">
    <property type="entry name" value="UvrC_RNaseH"/>
    <property type="match status" value="1"/>
</dbReference>
<dbReference type="InterPro" id="IPR003583">
    <property type="entry name" value="Hlx-hairpin-Hlx_DNA-bd_motif"/>
</dbReference>
<dbReference type="PROSITE" id="PS50164">
    <property type="entry name" value="GIY_YIG"/>
    <property type="match status" value="1"/>
</dbReference>
<evidence type="ECO:0000256" key="6">
    <source>
        <dbReference type="SAM" id="Coils"/>
    </source>
</evidence>
<evidence type="ECO:0000256" key="2">
    <source>
        <dbReference type="ARBA" id="ARBA00022763"/>
    </source>
</evidence>
<dbReference type="Pfam" id="PF08459">
    <property type="entry name" value="UvrC_RNaseH_dom"/>
    <property type="match status" value="1"/>
</dbReference>
<dbReference type="SMART" id="SM00278">
    <property type="entry name" value="HhH1"/>
    <property type="match status" value="2"/>
</dbReference>
<feature type="coiled-coil region" evidence="6">
    <location>
        <begin position="213"/>
        <end position="240"/>
    </location>
</feature>
<dbReference type="InterPro" id="IPR036876">
    <property type="entry name" value="UVR_dom_sf"/>
</dbReference>
<dbReference type="InterPro" id="IPR000305">
    <property type="entry name" value="GIY-YIG_endonuc"/>
</dbReference>
<dbReference type="Gene3D" id="1.10.150.20">
    <property type="entry name" value="5' to 3' exonuclease, C-terminal subdomain"/>
    <property type="match status" value="1"/>
</dbReference>
<organism evidence="11">
    <name type="scientific">marine metagenome</name>
    <dbReference type="NCBI Taxonomy" id="408172"/>
    <lineage>
        <taxon>unclassified sequences</taxon>
        <taxon>metagenomes</taxon>
        <taxon>ecological metagenomes</taxon>
    </lineage>
</organism>
<feature type="domain" description="GIY-YIG" evidence="9">
    <location>
        <begin position="27"/>
        <end position="106"/>
    </location>
</feature>
<dbReference type="GO" id="GO:0009381">
    <property type="term" value="F:excinuclease ABC activity"/>
    <property type="evidence" value="ECO:0007669"/>
    <property type="project" value="InterPro"/>
</dbReference>
<dbReference type="InterPro" id="IPR004791">
    <property type="entry name" value="UvrC"/>
</dbReference>
<dbReference type="SUPFAM" id="SSF82771">
    <property type="entry name" value="GIY-YIG endonuclease"/>
    <property type="match status" value="1"/>
</dbReference>
<dbReference type="PANTHER" id="PTHR30562:SF1">
    <property type="entry name" value="UVRABC SYSTEM PROTEIN C"/>
    <property type="match status" value="1"/>
</dbReference>
<dbReference type="SMART" id="SM00465">
    <property type="entry name" value="GIYc"/>
    <property type="match status" value="1"/>
</dbReference>
<dbReference type="InterPro" id="IPR050066">
    <property type="entry name" value="UvrABC_protein_C"/>
</dbReference>
<sequence length="630" mass="73052">MNKQTRHAEASGGATTPAQEKLTHLPDLPGIYLFRDEQQSILYIGKSKTLRNRVRSYFHGSAKHNLRIQLMVSRIHDFSLIVTDTEAEALILEEQLIKRHHPRYNVALKDGKSYPYCKLTVGEMFPRLFLVREKIDPKSEYYGPYTSVKDARQVLKAVMTYFPLRTSKMLLDGKKTYRPCLNFQMQRCLAPCRGVVSEEEYAKVVRQVRLFLKGRDQELLQELEKRMEQTSKKLEFEKSALYRDQIHAMRRIFERQMVLDVKGKDQDVFNLFRESDSTGVQVLFIRNGRLLGTDFFFFEDSSEASDDNLLGQALHRIYMPEGSIVPREILLPFEYSDRKLLEDALNKKSKKRVHVVCPQKGRKKELVSMAFSNAKVNLSEQRIRSSKNKNVLQHVKFELKLNRLPEVVEAFDISHLSGTMTVASMVCWKKNAPSNKDYRKYKITSINGPDDFASMKEVLTRRYKRTLSEGKKLPDLILVDGGKGQISIAAKVLTDLDILRKVDLIGLAKGRSEKKRGRSRGQNVDYEYVVKPNQKNEIRLRRNSDVLYFLQNIRDESHRFAIEFQRKLKRKHTLHSQIDDIPGIGPKRRKLLLKHFGSLTLLKQATTDEIMQVPGIPQIMADDIKKFLQN</sequence>
<dbReference type="InterPro" id="IPR010994">
    <property type="entry name" value="RuvA_2-like"/>
</dbReference>
<dbReference type="NCBIfam" id="NF001824">
    <property type="entry name" value="PRK00558.1-5"/>
    <property type="match status" value="1"/>
</dbReference>
<dbReference type="GO" id="GO:0009380">
    <property type="term" value="C:excinuclease repair complex"/>
    <property type="evidence" value="ECO:0007669"/>
    <property type="project" value="InterPro"/>
</dbReference>
<evidence type="ECO:0000259" key="8">
    <source>
        <dbReference type="PROSITE" id="PS50151"/>
    </source>
</evidence>
<dbReference type="AlphaFoldDB" id="A0A381R9F3"/>
<dbReference type="PROSITE" id="PS50165">
    <property type="entry name" value="UVRC"/>
    <property type="match status" value="1"/>
</dbReference>
<evidence type="ECO:0000259" key="9">
    <source>
        <dbReference type="PROSITE" id="PS50164"/>
    </source>
</evidence>
<evidence type="ECO:0000256" key="3">
    <source>
        <dbReference type="ARBA" id="ARBA00022769"/>
    </source>
</evidence>
<dbReference type="Pfam" id="PF01541">
    <property type="entry name" value="GIY-YIG"/>
    <property type="match status" value="1"/>
</dbReference>
<dbReference type="InterPro" id="IPR035901">
    <property type="entry name" value="GIY-YIG_endonuc_sf"/>
</dbReference>
<reference evidence="11" key="1">
    <citation type="submission" date="2018-05" db="EMBL/GenBank/DDBJ databases">
        <authorList>
            <person name="Lanie J.A."/>
            <person name="Ng W.-L."/>
            <person name="Kazmierczak K.M."/>
            <person name="Andrzejewski T.M."/>
            <person name="Davidsen T.M."/>
            <person name="Wayne K.J."/>
            <person name="Tettelin H."/>
            <person name="Glass J.I."/>
            <person name="Rusch D."/>
            <person name="Podicherti R."/>
            <person name="Tsui H.-C.T."/>
            <person name="Winkler M.E."/>
        </authorList>
    </citation>
    <scope>NUCLEOTIDE SEQUENCE</scope>
</reference>
<name>A0A381R9F3_9ZZZZ</name>
<dbReference type="InterPro" id="IPR038476">
    <property type="entry name" value="UvrC_RNase_H_dom_sf"/>
</dbReference>
<dbReference type="PANTHER" id="PTHR30562">
    <property type="entry name" value="UVRC/OXIDOREDUCTASE"/>
    <property type="match status" value="1"/>
</dbReference>
<feature type="domain" description="UVR" evidence="8">
    <location>
        <begin position="217"/>
        <end position="252"/>
    </location>
</feature>
<dbReference type="Pfam" id="PF14520">
    <property type="entry name" value="HHH_5"/>
    <property type="match status" value="1"/>
</dbReference>
<protein>
    <recommendedName>
        <fullName evidence="12">Excinuclease ABC subunit C</fullName>
    </recommendedName>
</protein>
<accession>A0A381R9F3</accession>
<keyword evidence="3" id="KW-0228">DNA excision</keyword>
<feature type="domain" description="UvrC family homology region profile" evidence="10">
    <location>
        <begin position="268"/>
        <end position="493"/>
    </location>
</feature>
<evidence type="ECO:0000256" key="1">
    <source>
        <dbReference type="ARBA" id="ARBA00022490"/>
    </source>
</evidence>
<dbReference type="GO" id="GO:0006289">
    <property type="term" value="P:nucleotide-excision repair"/>
    <property type="evidence" value="ECO:0007669"/>
    <property type="project" value="InterPro"/>
</dbReference>
<dbReference type="Gene3D" id="4.10.860.10">
    <property type="entry name" value="UVR domain"/>
    <property type="match status" value="1"/>
</dbReference>
<evidence type="ECO:0000256" key="4">
    <source>
        <dbReference type="ARBA" id="ARBA00022881"/>
    </source>
</evidence>
<dbReference type="Gene3D" id="3.30.420.340">
    <property type="entry name" value="UvrC, RNAse H endonuclease domain"/>
    <property type="match status" value="1"/>
</dbReference>
<dbReference type="HAMAP" id="MF_00203">
    <property type="entry name" value="UvrC"/>
    <property type="match status" value="1"/>
</dbReference>
<dbReference type="EMBL" id="UINC01001760">
    <property type="protein sequence ID" value="SUZ88250.1"/>
    <property type="molecule type" value="Genomic_DNA"/>
</dbReference>